<evidence type="ECO:0000313" key="3">
    <source>
        <dbReference type="Proteomes" id="UP000198804"/>
    </source>
</evidence>
<name>A0A1I4MJS2_9HYPH</name>
<accession>A0A1I4MJS2</accession>
<evidence type="ECO:0000256" key="1">
    <source>
        <dbReference type="SAM" id="SignalP"/>
    </source>
</evidence>
<keyword evidence="3" id="KW-1185">Reference proteome</keyword>
<evidence type="ECO:0000313" key="2">
    <source>
        <dbReference type="EMBL" id="SFM03296.1"/>
    </source>
</evidence>
<gene>
    <name evidence="2" type="ORF">SAMN04488125_13925</name>
</gene>
<dbReference type="Proteomes" id="UP000198804">
    <property type="component" value="Unassembled WGS sequence"/>
</dbReference>
<keyword evidence="1" id="KW-0732">Signal</keyword>
<dbReference type="STRING" id="414703.SAMN04488125_13925"/>
<feature type="chain" id="PRO_5011745030" description="Secreted protein" evidence="1">
    <location>
        <begin position="20"/>
        <end position="115"/>
    </location>
</feature>
<dbReference type="OrthoDB" id="7999280at2"/>
<dbReference type="RefSeq" id="WP_091951948.1">
    <property type="nucleotide sequence ID" value="NZ_FOSV01000039.1"/>
</dbReference>
<dbReference type="EMBL" id="FOSV01000039">
    <property type="protein sequence ID" value="SFM03296.1"/>
    <property type="molecule type" value="Genomic_DNA"/>
</dbReference>
<protein>
    <recommendedName>
        <fullName evidence="4">Secreted protein</fullName>
    </recommendedName>
</protein>
<reference evidence="3" key="1">
    <citation type="submission" date="2016-10" db="EMBL/GenBank/DDBJ databases">
        <authorList>
            <person name="Varghese N."/>
            <person name="Submissions S."/>
        </authorList>
    </citation>
    <scope>NUCLEOTIDE SEQUENCE [LARGE SCALE GENOMIC DNA]</scope>
    <source>
        <strain evidence="3">CGMCC 1.6474</strain>
    </source>
</reference>
<sequence>MRPALALAAILAAAGPAPAQVRPAPGWYCPVGGAGHPIGIDVPRRGSAGIDGMECHAVSYRHGKLRGARCFGNHSADAGSPYETDLHVRADGSLAHDGTTYRRYGGPMPCPEVVQ</sequence>
<proteinExistence type="predicted"/>
<organism evidence="2 3">
    <name type="scientific">Methylorubrum salsuginis</name>
    <dbReference type="NCBI Taxonomy" id="414703"/>
    <lineage>
        <taxon>Bacteria</taxon>
        <taxon>Pseudomonadati</taxon>
        <taxon>Pseudomonadota</taxon>
        <taxon>Alphaproteobacteria</taxon>
        <taxon>Hyphomicrobiales</taxon>
        <taxon>Methylobacteriaceae</taxon>
        <taxon>Methylorubrum</taxon>
    </lineage>
</organism>
<evidence type="ECO:0008006" key="4">
    <source>
        <dbReference type="Google" id="ProtNLM"/>
    </source>
</evidence>
<feature type="signal peptide" evidence="1">
    <location>
        <begin position="1"/>
        <end position="19"/>
    </location>
</feature>
<dbReference type="AlphaFoldDB" id="A0A1I4MJS2"/>